<keyword evidence="3" id="KW-0963">Cytoplasm</keyword>
<dbReference type="GO" id="GO:0051295">
    <property type="term" value="P:establishment of meiotic spindle localization"/>
    <property type="evidence" value="ECO:0007669"/>
    <property type="project" value="TreeGrafter"/>
</dbReference>
<dbReference type="SMART" id="SM00033">
    <property type="entry name" value="CH"/>
    <property type="match status" value="1"/>
</dbReference>
<feature type="compositionally biased region" description="Polar residues" evidence="12">
    <location>
        <begin position="210"/>
        <end position="232"/>
    </location>
</feature>
<dbReference type="InterPro" id="IPR036872">
    <property type="entry name" value="CH_dom_sf"/>
</dbReference>
<dbReference type="GO" id="GO:0005737">
    <property type="term" value="C:cytoplasm"/>
    <property type="evidence" value="ECO:0007669"/>
    <property type="project" value="UniProtKB-SubCell"/>
</dbReference>
<dbReference type="GO" id="GO:0051301">
    <property type="term" value="P:cell division"/>
    <property type="evidence" value="ECO:0007669"/>
    <property type="project" value="UniProtKB-KW"/>
</dbReference>
<dbReference type="OrthoDB" id="2148418at2759"/>
<dbReference type="Pfam" id="PF00307">
    <property type="entry name" value="CH"/>
    <property type="match status" value="1"/>
</dbReference>
<protein>
    <recommendedName>
        <fullName evidence="13">Calponin-homology (CH) domain-containing protein</fullName>
    </recommendedName>
</protein>
<dbReference type="InterPro" id="IPR031549">
    <property type="entry name" value="ASH"/>
</dbReference>
<dbReference type="CDD" id="cd21223">
    <property type="entry name" value="CH_ASPM_rpt1"/>
    <property type="match status" value="1"/>
</dbReference>
<dbReference type="PROSITE" id="PS50096">
    <property type="entry name" value="IQ"/>
    <property type="match status" value="7"/>
</dbReference>
<feature type="compositionally biased region" description="Low complexity" evidence="12">
    <location>
        <begin position="679"/>
        <end position="692"/>
    </location>
</feature>
<dbReference type="SMART" id="SM00015">
    <property type="entry name" value="IQ"/>
    <property type="match status" value="13"/>
</dbReference>
<dbReference type="GO" id="GO:0005516">
    <property type="term" value="F:calmodulin binding"/>
    <property type="evidence" value="ECO:0007669"/>
    <property type="project" value="UniProtKB-KW"/>
</dbReference>
<evidence type="ECO:0000256" key="1">
    <source>
        <dbReference type="ARBA" id="ARBA00004123"/>
    </source>
</evidence>
<feature type="region of interest" description="Disordered" evidence="12">
    <location>
        <begin position="158"/>
        <end position="179"/>
    </location>
</feature>
<feature type="region of interest" description="Disordered" evidence="12">
    <location>
        <begin position="208"/>
        <end position="232"/>
    </location>
</feature>
<proteinExistence type="predicted"/>
<accession>A0A1I8PBK7</accession>
<feature type="compositionally biased region" description="Low complexity" evidence="12">
    <location>
        <begin position="169"/>
        <end position="179"/>
    </location>
</feature>
<evidence type="ECO:0000256" key="8">
    <source>
        <dbReference type="ARBA" id="ARBA00022860"/>
    </source>
</evidence>
<evidence type="ECO:0000256" key="6">
    <source>
        <dbReference type="ARBA" id="ARBA00022737"/>
    </source>
</evidence>
<dbReference type="GO" id="GO:0005634">
    <property type="term" value="C:nucleus"/>
    <property type="evidence" value="ECO:0007669"/>
    <property type="project" value="UniProtKB-SubCell"/>
</dbReference>
<comment type="subcellular location">
    <subcellularLocation>
        <location evidence="2">Cytoplasm</location>
    </subcellularLocation>
    <subcellularLocation>
        <location evidence="1">Nucleus</location>
    </subcellularLocation>
</comment>
<dbReference type="GO" id="GO:0007051">
    <property type="term" value="P:spindle organization"/>
    <property type="evidence" value="ECO:0007669"/>
    <property type="project" value="TreeGrafter"/>
</dbReference>
<feature type="compositionally biased region" description="Low complexity" evidence="12">
    <location>
        <begin position="624"/>
        <end position="638"/>
    </location>
</feature>
<evidence type="ECO:0000313" key="15">
    <source>
        <dbReference type="Proteomes" id="UP000095300"/>
    </source>
</evidence>
<evidence type="ECO:0000256" key="9">
    <source>
        <dbReference type="ARBA" id="ARBA00023054"/>
    </source>
</evidence>
<dbReference type="CDD" id="cd23767">
    <property type="entry name" value="IQCD"/>
    <property type="match status" value="3"/>
</dbReference>
<keyword evidence="15" id="KW-1185">Reference proteome</keyword>
<dbReference type="Gene3D" id="1.20.5.190">
    <property type="match status" value="4"/>
</dbReference>
<feature type="region of interest" description="Disordered" evidence="12">
    <location>
        <begin position="679"/>
        <end position="716"/>
    </location>
</feature>
<dbReference type="VEuPathDB" id="VectorBase:SCAU006600"/>
<dbReference type="InterPro" id="IPR001715">
    <property type="entry name" value="CH_dom"/>
</dbReference>
<evidence type="ECO:0000256" key="10">
    <source>
        <dbReference type="ARBA" id="ARBA00023242"/>
    </source>
</evidence>
<dbReference type="PANTHER" id="PTHR22706">
    <property type="entry name" value="ASSEMBLY FACTOR FOR SPINDLE MICROTUBULES"/>
    <property type="match status" value="1"/>
</dbReference>
<dbReference type="Pfam" id="PF00612">
    <property type="entry name" value="IQ"/>
    <property type="match status" value="4"/>
</dbReference>
<evidence type="ECO:0000256" key="12">
    <source>
        <dbReference type="SAM" id="MobiDB-lite"/>
    </source>
</evidence>
<dbReference type="InterPro" id="IPR000048">
    <property type="entry name" value="IQ_motif_EF-hand-BS"/>
</dbReference>
<keyword evidence="4" id="KW-0597">Phosphoprotein</keyword>
<dbReference type="InterPro" id="IPR051185">
    <property type="entry name" value="ASPM"/>
</dbReference>
<evidence type="ECO:0000256" key="5">
    <source>
        <dbReference type="ARBA" id="ARBA00022618"/>
    </source>
</evidence>
<keyword evidence="6" id="KW-0677">Repeat</keyword>
<dbReference type="FunFam" id="1.10.418.10:FF:000051">
    <property type="entry name" value="Abnormal spindle-like microcephaly-associated protein homolog"/>
    <property type="match status" value="1"/>
</dbReference>
<dbReference type="Gene3D" id="1.10.418.10">
    <property type="entry name" value="Calponin-like domain"/>
    <property type="match status" value="1"/>
</dbReference>
<dbReference type="EnsemblMetazoa" id="SCAU006600-RA">
    <property type="protein sequence ID" value="SCAU006600-PA"/>
    <property type="gene ID" value="SCAU006600"/>
</dbReference>
<keyword evidence="10" id="KW-0539">Nucleus</keyword>
<dbReference type="KEGG" id="scac:106092757"/>
<sequence length="2125" mass="246962">MSAFEVKVTPTRCKNKRLAESREPTEVVMAPFSGKSIVLFEGVPVTKTAKRILRIINPSEADIEVSVCKPINPDHNISLEWTENSVPAQNEITMEMIWSPLVDVSCKETLQLIDDRNFRKDVMIILKSLPNKPVKNVRKFPTISSSNNTHVKTLRLKSPTSAANKHSSRLTQQQLQQQAQKKRLAATAFEQNNKSQGGVVVAVANKASETKQPLPSQLASQSKASNHNKKTTSAVNKLAAPMPTLRDNASTMKAYMQTHTSPLTERNIYANENDHVVVVAANLSPHILVENQQLKENVSPLALSNVLDMIDELKFTPATVTLSRAPQSRLENLALLPTPMAALATPIASLPLAVTPDQTDNVRELKPRCLTTELYAEEEQAASNEDIHNDTKGVSIVITNKTFEVKHCESLEISGEQLNCSSGTDSSRPNSALGLPLNKTTVISTTPVARPLEIIREEDNTSPTQAILTPTDECLESPKAATEEDLKRDIKLVGTPLRKYSESMKDLYQKSPQAAVLTQGSLPNLNEMESIKSFEQNRYFQQATSQVKLSSSRSTTGHGATCSVTIKTEGGDANESADLLNASQASLISHPDVMFNHNEILAQSSRFNLNEVGLKYRKCSPVVNKTKNTNSKNQTTTTPPSRMGKTKLNTVVESAHGHKRRSAELSFSDSQSVDSIVSSCSTKTNSTKSSYSAVSPPKRQRLDLRSPSCANGATSKVKSWGQTQPKKFKMAKTLSLVKKPLTPRKAKEEPRTRLYDSELFLQPYINPDPFAATTTCDPFLASTMYLDEAAVDRHQTDFKKWLNALVTMPADLDTDSNAKIDVGKLFNEVRHKDLILAPSKEEQSMNYLTNFRLESLRKAAVQLFLSEEMRAPCSKVAVYVQKNAMRIRSDRNLHLDVVTQREILELLLCFNPLWLRLGLEVVYGEKIHLQSNRDIVGLSTFILNRFFRDKFLEQKYSKAYTLSEEYADHIKKFTLQKFFFLMLFLDKAKEKRIITHNPCLFIKKSPHKETREILLRFSCELLANVGDITRDLKRLGYVLTHKQNYLDEFDYAFHNLAVDLRDGIRLTRVMEIILLRDDLTKQLRVPAISRLQRVFNVNLAIKALGEADFQLKGEITANDIVDGHREKTLSLLWQIIYKFRSPKFHAAAKVIQQWWRNSWLRVVVGRRIRRKEELKREVAATTIQKVYRGFRTRRQVAAFKKRITQAVVVLQKHTRRYLARRKYLAVVQRVMQIQKWLRTVRLGREERQRYKKIREATVSLQRHWRSRQEARALRQQAALEKCKYHQERKQAACRIQALWRGYQARRVFSQTISAVLACQRLYRARKLMLQEVSNYQQLRQATILVQKRFRAKREMQSQRDAYQRLRASCVLVQSHYRANVLMRQQRAEYLSIRQKIVFIQQKWRATLLSRRTRVHFISVQYYTTVLQQKFRARKQMRIDRQNYLHLRDCVINIQRRYRAKLLMRVEYRQYQAKLKAIAVIQSRFLAYKKMRYQRAKYQGTRAAVLCIQEHFRNFQQMKENRSKYLTMRKAAITIQQAYRLHCVMKAQQGNYQKLKQAVVCIQQRYRATLAMRRQRQLYMRQRSLIITMQQRYRAILLGRRVRQEYLHTRQLIMGLQRRFRAKRQMQTQRQLYLQTKSQIIRIQTQFRGFLLMKHQRSQYQLQRTAAIKIQTWYRSILQMRQGQQGYQRIRCSSITIQQKWRATIQARNQRKLFLSTIQKIVYLQRVIRATLAMRATRLEYEKQRQAAIIIQQRYRAQREMLQIRSQYQLIRSLIICIQSKYRANLEMRRVRQDFLLLRRTTIHLQQKYRGRLLMREQREHFVQLRTTIVDFQAHARGALARRRFQALMTPEMKELIRQKKAAKIIQRFWRGYRIRKRLHNVRIKVIRQNIALLKDSTNAMNTIRFKVQDAVRILRGRFSASEALSVLVRLDRISRTVPHLLMCRSDFISTFCYGIMAQAIRSEVDKQLIMYCSRIILNLARYNSTTANTFQEGGLVTIAQMLLRWCDKDCEIFNTLCTLIWIFAHCPVKRKIIRDFMTTTDAIYMVRETKKLVARKEKMKQNVRKPAVAITQRSGSQQQQQPNFSSRALPSLEPDYGVIRNKPYTFISSVYAFDTILYKLGIDIF</sequence>
<organism evidence="14 15">
    <name type="scientific">Stomoxys calcitrans</name>
    <name type="common">Stable fly</name>
    <name type="synonym">Conops calcitrans</name>
    <dbReference type="NCBI Taxonomy" id="35570"/>
    <lineage>
        <taxon>Eukaryota</taxon>
        <taxon>Metazoa</taxon>
        <taxon>Ecdysozoa</taxon>
        <taxon>Arthropoda</taxon>
        <taxon>Hexapoda</taxon>
        <taxon>Insecta</taxon>
        <taxon>Pterygota</taxon>
        <taxon>Neoptera</taxon>
        <taxon>Endopterygota</taxon>
        <taxon>Diptera</taxon>
        <taxon>Brachycera</taxon>
        <taxon>Muscomorpha</taxon>
        <taxon>Muscoidea</taxon>
        <taxon>Muscidae</taxon>
        <taxon>Stomoxys</taxon>
    </lineage>
</organism>
<evidence type="ECO:0000313" key="14">
    <source>
        <dbReference type="EnsemblMetazoa" id="SCAU006600-PA"/>
    </source>
</evidence>
<keyword evidence="9" id="KW-0175">Coiled coil</keyword>
<evidence type="ECO:0000256" key="3">
    <source>
        <dbReference type="ARBA" id="ARBA00022490"/>
    </source>
</evidence>
<feature type="region of interest" description="Disordered" evidence="12">
    <location>
        <begin position="2063"/>
        <end position="2089"/>
    </location>
</feature>
<evidence type="ECO:0000256" key="11">
    <source>
        <dbReference type="ARBA" id="ARBA00023306"/>
    </source>
</evidence>
<keyword evidence="11" id="KW-0131">Cell cycle</keyword>
<gene>
    <name evidence="14" type="primary">106092757</name>
</gene>
<reference evidence="14" key="1">
    <citation type="submission" date="2020-05" db="UniProtKB">
        <authorList>
            <consortium name="EnsemblMetazoa"/>
        </authorList>
    </citation>
    <scope>IDENTIFICATION</scope>
    <source>
        <strain evidence="14">USDA</strain>
    </source>
</reference>
<feature type="domain" description="Calponin-homology (CH)" evidence="13">
    <location>
        <begin position="1008"/>
        <end position="1140"/>
    </location>
</feature>
<dbReference type="GO" id="GO:0000278">
    <property type="term" value="P:mitotic cell cycle"/>
    <property type="evidence" value="ECO:0007669"/>
    <property type="project" value="TreeGrafter"/>
</dbReference>
<dbReference type="PANTHER" id="PTHR22706:SF1">
    <property type="entry name" value="ASSEMBLY FACTOR FOR SPINDLE MICROTUBULES"/>
    <property type="match status" value="1"/>
</dbReference>
<dbReference type="Proteomes" id="UP000095300">
    <property type="component" value="Unassembled WGS sequence"/>
</dbReference>
<feature type="region of interest" description="Disordered" evidence="12">
    <location>
        <begin position="624"/>
        <end position="647"/>
    </location>
</feature>
<dbReference type="PROSITE" id="PS50021">
    <property type="entry name" value="CH"/>
    <property type="match status" value="1"/>
</dbReference>
<evidence type="ECO:0000256" key="4">
    <source>
        <dbReference type="ARBA" id="ARBA00022553"/>
    </source>
</evidence>
<keyword evidence="7" id="KW-0498">Mitosis</keyword>
<dbReference type="SUPFAM" id="SSF52540">
    <property type="entry name" value="P-loop containing nucleoside triphosphate hydrolases"/>
    <property type="match status" value="1"/>
</dbReference>
<evidence type="ECO:0000256" key="7">
    <source>
        <dbReference type="ARBA" id="ARBA00022776"/>
    </source>
</evidence>
<evidence type="ECO:0000259" key="13">
    <source>
        <dbReference type="PROSITE" id="PS50021"/>
    </source>
</evidence>
<dbReference type="SUPFAM" id="SSF47576">
    <property type="entry name" value="Calponin-homology domain, CH-domain"/>
    <property type="match status" value="1"/>
</dbReference>
<dbReference type="Pfam" id="PF15780">
    <property type="entry name" value="ASH"/>
    <property type="match status" value="1"/>
</dbReference>
<name>A0A1I8PBK7_STOCA</name>
<keyword evidence="8" id="KW-0112">Calmodulin-binding</keyword>
<dbReference type="GO" id="GO:0000922">
    <property type="term" value="C:spindle pole"/>
    <property type="evidence" value="ECO:0007669"/>
    <property type="project" value="TreeGrafter"/>
</dbReference>
<feature type="compositionally biased region" description="Polar residues" evidence="12">
    <location>
        <begin position="2071"/>
        <end position="2088"/>
    </location>
</feature>
<dbReference type="STRING" id="35570.A0A1I8PBK7"/>
<dbReference type="InterPro" id="IPR027417">
    <property type="entry name" value="P-loop_NTPase"/>
</dbReference>
<evidence type="ECO:0000256" key="2">
    <source>
        <dbReference type="ARBA" id="ARBA00004496"/>
    </source>
</evidence>
<keyword evidence="5" id="KW-0132">Cell division</keyword>